<protein>
    <recommendedName>
        <fullName evidence="3">DNA binding domain-containing protein, excisionase family</fullName>
    </recommendedName>
</protein>
<evidence type="ECO:0008006" key="3">
    <source>
        <dbReference type="Google" id="ProtNLM"/>
    </source>
</evidence>
<dbReference type="AlphaFoldDB" id="A0AB37Z8I5"/>
<dbReference type="EMBL" id="FMTL01000002">
    <property type="protein sequence ID" value="SCW65358.1"/>
    <property type="molecule type" value="Genomic_DNA"/>
</dbReference>
<dbReference type="RefSeq" id="WP_167354454.1">
    <property type="nucleotide sequence ID" value="NZ_FMTL01000002.1"/>
</dbReference>
<accession>A0AB37Z8I5</accession>
<keyword evidence="2" id="KW-1185">Reference proteome</keyword>
<reference evidence="1 2" key="1">
    <citation type="submission" date="2016-10" db="EMBL/GenBank/DDBJ databases">
        <authorList>
            <person name="Varghese N."/>
            <person name="Submissions S."/>
        </authorList>
    </citation>
    <scope>NUCLEOTIDE SEQUENCE [LARGE SCALE GENOMIC DNA]</scope>
    <source>
        <strain evidence="1 2">DSM 17833</strain>
    </source>
</reference>
<gene>
    <name evidence="1" type="ORF">SAMN05216370_2497</name>
</gene>
<sequence length="49" mass="5315">MSADLYSKKAFAALVGVPVEVIAGWIMRGSVPSVKVGKTRLVRFVRPNL</sequence>
<organism evidence="1 2">
    <name type="scientific">Pseudomonas peli</name>
    <dbReference type="NCBI Taxonomy" id="592361"/>
    <lineage>
        <taxon>Bacteria</taxon>
        <taxon>Pseudomonadati</taxon>
        <taxon>Pseudomonadota</taxon>
        <taxon>Gammaproteobacteria</taxon>
        <taxon>Pseudomonadales</taxon>
        <taxon>Pseudomonadaceae</taxon>
        <taxon>Pseudomonas</taxon>
    </lineage>
</organism>
<evidence type="ECO:0000313" key="2">
    <source>
        <dbReference type="Proteomes" id="UP000242418"/>
    </source>
</evidence>
<evidence type="ECO:0000313" key="1">
    <source>
        <dbReference type="EMBL" id="SCW65358.1"/>
    </source>
</evidence>
<name>A0AB37Z8I5_9PSED</name>
<comment type="caution">
    <text evidence="1">The sequence shown here is derived from an EMBL/GenBank/DDBJ whole genome shotgun (WGS) entry which is preliminary data.</text>
</comment>
<dbReference type="Proteomes" id="UP000242418">
    <property type="component" value="Unassembled WGS sequence"/>
</dbReference>
<proteinExistence type="predicted"/>